<dbReference type="Proteomes" id="UP000466442">
    <property type="component" value="Unassembled WGS sequence"/>
</dbReference>
<organism evidence="1 2">
    <name type="scientific">Apolygus lucorum</name>
    <name type="common">Small green plant bug</name>
    <name type="synonym">Lygocoris lucorum</name>
    <dbReference type="NCBI Taxonomy" id="248454"/>
    <lineage>
        <taxon>Eukaryota</taxon>
        <taxon>Metazoa</taxon>
        <taxon>Ecdysozoa</taxon>
        <taxon>Arthropoda</taxon>
        <taxon>Hexapoda</taxon>
        <taxon>Insecta</taxon>
        <taxon>Pterygota</taxon>
        <taxon>Neoptera</taxon>
        <taxon>Paraneoptera</taxon>
        <taxon>Hemiptera</taxon>
        <taxon>Heteroptera</taxon>
        <taxon>Panheteroptera</taxon>
        <taxon>Cimicomorpha</taxon>
        <taxon>Miridae</taxon>
        <taxon>Mirini</taxon>
        <taxon>Apolygus</taxon>
    </lineage>
</organism>
<gene>
    <name evidence="1" type="ORF">GE061_002319</name>
</gene>
<evidence type="ECO:0008006" key="3">
    <source>
        <dbReference type="Google" id="ProtNLM"/>
    </source>
</evidence>
<name>A0A6A4JYI2_APOLU</name>
<dbReference type="AlphaFoldDB" id="A0A6A4JYI2"/>
<evidence type="ECO:0000313" key="2">
    <source>
        <dbReference type="Proteomes" id="UP000466442"/>
    </source>
</evidence>
<comment type="caution">
    <text evidence="1">The sequence shown here is derived from an EMBL/GenBank/DDBJ whole genome shotgun (WGS) entry which is preliminary data.</text>
</comment>
<protein>
    <recommendedName>
        <fullName evidence="3">Lipid-binding serum glycoprotein N-terminal domain-containing protein</fullName>
    </recommendedName>
</protein>
<keyword evidence="2" id="KW-1185">Reference proteome</keyword>
<accession>A0A6A4JYI2</accession>
<proteinExistence type="predicted"/>
<evidence type="ECO:0000313" key="1">
    <source>
        <dbReference type="EMBL" id="KAF6203981.1"/>
    </source>
</evidence>
<dbReference type="EMBL" id="WIXP02000010">
    <property type="protein sequence ID" value="KAF6203981.1"/>
    <property type="molecule type" value="Genomic_DNA"/>
</dbReference>
<sequence>MWHPVSVVLLLLVTAACGDVCVRENALVETTILEPMRQILSSYSVVAVRSVNRSFRFFSVSGEDGQIGNLTSFELIPTDDASRICHSADGTNTTFVATLTMKDLRVSFGNFMLSVPLFSFGGGGLDAPISNAAFTSSISIVKFNESECVAHLNYITVNDVGNITPTLYPLNIVNRIANVFITYIILPVVNMSNFFNLYSILDHELQSIGQPLIKDVSHELCDIMKVFK</sequence>
<reference evidence="1" key="1">
    <citation type="journal article" date="2021" name="Mol. Ecol. Resour.">
        <title>Apolygus lucorum genome provides insights into omnivorousness and mesophyll feeding.</title>
        <authorList>
            <person name="Liu Y."/>
            <person name="Liu H."/>
            <person name="Wang H."/>
            <person name="Huang T."/>
            <person name="Liu B."/>
            <person name="Yang B."/>
            <person name="Yin L."/>
            <person name="Li B."/>
            <person name="Zhang Y."/>
            <person name="Zhang S."/>
            <person name="Jiang F."/>
            <person name="Zhang X."/>
            <person name="Ren Y."/>
            <person name="Wang B."/>
            <person name="Wang S."/>
            <person name="Lu Y."/>
            <person name="Wu K."/>
            <person name="Fan W."/>
            <person name="Wang G."/>
        </authorList>
    </citation>
    <scope>NUCLEOTIDE SEQUENCE</scope>
    <source>
        <strain evidence="1">12Hb</strain>
    </source>
</reference>